<reference evidence="1 2" key="1">
    <citation type="submission" date="2018-03" db="EMBL/GenBank/DDBJ databases">
        <title>The ancient ancestry and fast evolution of plastids.</title>
        <authorList>
            <person name="Moore K.R."/>
            <person name="Magnabosco C."/>
            <person name="Momper L."/>
            <person name="Gold D.A."/>
            <person name="Bosak T."/>
            <person name="Fournier G.P."/>
        </authorList>
    </citation>
    <scope>NUCLEOTIDE SEQUENCE [LARGE SCALE GENOMIC DNA]</scope>
    <source>
        <strain evidence="1 2">CCALA 015</strain>
    </source>
</reference>
<comment type="caution">
    <text evidence="1">The sequence shown here is derived from an EMBL/GenBank/DDBJ whole genome shotgun (WGS) entry which is preliminary data.</text>
</comment>
<dbReference type="SUPFAM" id="SSF103511">
    <property type="entry name" value="Chlorophyll a-b binding protein"/>
    <property type="match status" value="1"/>
</dbReference>
<dbReference type="Proteomes" id="UP000238218">
    <property type="component" value="Unassembled WGS sequence"/>
</dbReference>
<keyword evidence="2" id="KW-1185">Reference proteome</keyword>
<evidence type="ECO:0000313" key="2">
    <source>
        <dbReference type="Proteomes" id="UP000238218"/>
    </source>
</evidence>
<gene>
    <name evidence="1" type="ORF">C7B81_13990</name>
</gene>
<evidence type="ECO:0000313" key="1">
    <source>
        <dbReference type="EMBL" id="PSB36356.1"/>
    </source>
</evidence>
<protein>
    <submittedName>
        <fullName evidence="1">High light inducible protein</fullName>
    </submittedName>
</protein>
<sequence>MYLASPGSESGWGFHGRAERLNGRLAMLGFGIGLTIEALTGSGILGQMGLGALLPQG</sequence>
<name>A0ABX5F4N1_9CHRO</name>
<proteinExistence type="predicted"/>
<accession>A0ABX5F4N1</accession>
<organism evidence="1 2">
    <name type="scientific">Aphanothece cf. minutissima CCALA 015</name>
    <dbReference type="NCBI Taxonomy" id="2107695"/>
    <lineage>
        <taxon>Bacteria</taxon>
        <taxon>Bacillati</taxon>
        <taxon>Cyanobacteriota</taxon>
        <taxon>Cyanophyceae</taxon>
        <taxon>Oscillatoriophycideae</taxon>
        <taxon>Chroococcales</taxon>
        <taxon>Aphanothecaceae</taxon>
        <taxon>Aphanothece</taxon>
    </lineage>
</organism>
<dbReference type="EMBL" id="PVWP01000010">
    <property type="protein sequence ID" value="PSB36356.1"/>
    <property type="molecule type" value="Genomic_DNA"/>
</dbReference>